<dbReference type="InterPro" id="IPR038187">
    <property type="entry name" value="NAC_A/B_dom_sf"/>
</dbReference>
<feature type="domain" description="NAC-A/B" evidence="2">
    <location>
        <begin position="16"/>
        <end position="59"/>
    </location>
</feature>
<protein>
    <recommendedName>
        <fullName evidence="2">NAC-A/B domain-containing protein</fullName>
    </recommendedName>
</protein>
<organism evidence="3 4">
    <name type="scientific">Salvator merianae</name>
    <name type="common">Argentine black and white tegu</name>
    <name type="synonym">Tupinambis merianae</name>
    <dbReference type="NCBI Taxonomy" id="96440"/>
    <lineage>
        <taxon>Eukaryota</taxon>
        <taxon>Metazoa</taxon>
        <taxon>Chordata</taxon>
        <taxon>Craniata</taxon>
        <taxon>Vertebrata</taxon>
        <taxon>Euteleostomi</taxon>
        <taxon>Lepidosauria</taxon>
        <taxon>Squamata</taxon>
        <taxon>Bifurcata</taxon>
        <taxon>Unidentata</taxon>
        <taxon>Episquamata</taxon>
        <taxon>Laterata</taxon>
        <taxon>Teiioidea</taxon>
        <taxon>Teiidae</taxon>
        <taxon>Salvator</taxon>
    </lineage>
</organism>
<name>A0A8D0BKD3_SALMN</name>
<evidence type="ECO:0000313" key="4">
    <source>
        <dbReference type="Proteomes" id="UP000694421"/>
    </source>
</evidence>
<dbReference type="AlphaFoldDB" id="A0A8D0BKD3"/>
<dbReference type="Gene3D" id="2.20.70.30">
    <property type="entry name" value="Nascent polypeptide-associated complex domain"/>
    <property type="match status" value="1"/>
</dbReference>
<comment type="similarity">
    <text evidence="1">Belongs to the NAC-beta family.</text>
</comment>
<evidence type="ECO:0000259" key="2">
    <source>
        <dbReference type="Pfam" id="PF01849"/>
    </source>
</evidence>
<dbReference type="InterPro" id="IPR039370">
    <property type="entry name" value="BTF3"/>
</dbReference>
<reference evidence="3" key="1">
    <citation type="submission" date="2025-08" db="UniProtKB">
        <authorList>
            <consortium name="Ensembl"/>
        </authorList>
    </citation>
    <scope>IDENTIFICATION</scope>
</reference>
<dbReference type="Ensembl" id="ENSSMRT00000009914.1">
    <property type="protein sequence ID" value="ENSSMRP00000008484.1"/>
    <property type="gene ID" value="ENSSMRG00000006796.1"/>
</dbReference>
<dbReference type="Proteomes" id="UP000694421">
    <property type="component" value="Unplaced"/>
</dbReference>
<evidence type="ECO:0000256" key="1">
    <source>
        <dbReference type="ARBA" id="ARBA00005296"/>
    </source>
</evidence>
<dbReference type="InterPro" id="IPR002715">
    <property type="entry name" value="Nas_poly-pep-assoc_cplx_dom"/>
</dbReference>
<dbReference type="Pfam" id="PF01849">
    <property type="entry name" value="NAC"/>
    <property type="match status" value="1"/>
</dbReference>
<sequence length="93" mass="10780">MYACKKVFHKTMMADDRKLLFSLKELGINRHLREVNMLSRQGIIIHFNSPRVQASLAANAIPMQMALFYARTNPSQLGMDSLFWYRATHPLPE</sequence>
<proteinExistence type="inferred from homology"/>
<accession>A0A8D0BKD3</accession>
<evidence type="ECO:0000313" key="3">
    <source>
        <dbReference type="Ensembl" id="ENSSMRP00000008484.1"/>
    </source>
</evidence>
<keyword evidence="4" id="KW-1185">Reference proteome</keyword>
<reference evidence="3" key="2">
    <citation type="submission" date="2025-09" db="UniProtKB">
        <authorList>
            <consortium name="Ensembl"/>
        </authorList>
    </citation>
    <scope>IDENTIFICATION</scope>
</reference>
<dbReference type="PANTHER" id="PTHR10351">
    <property type="entry name" value="TRANSCRIPTION FACTOR BTF3 FAMILY MEMBER"/>
    <property type="match status" value="1"/>
</dbReference>